<dbReference type="OrthoDB" id="10022113at2759"/>
<evidence type="ECO:0000256" key="11">
    <source>
        <dbReference type="PROSITE-ProRule" id="PRU00076"/>
    </source>
</evidence>
<evidence type="ECO:0000256" key="9">
    <source>
        <dbReference type="ARBA" id="ARBA00023157"/>
    </source>
</evidence>
<feature type="compositionally biased region" description="Polar residues" evidence="12">
    <location>
        <begin position="642"/>
        <end position="660"/>
    </location>
</feature>
<feature type="domain" description="EGF-like" evidence="14">
    <location>
        <begin position="877"/>
        <end position="918"/>
    </location>
</feature>
<protein>
    <submittedName>
        <fullName evidence="17">Fibulin-1-like</fullName>
    </submittedName>
</protein>
<evidence type="ECO:0000313" key="17">
    <source>
        <dbReference type="RefSeq" id="XP_028140289.1"/>
    </source>
</evidence>
<dbReference type="RefSeq" id="XP_028140289.1">
    <property type="nucleotide sequence ID" value="XM_028284488.1"/>
</dbReference>
<reference evidence="17" key="1">
    <citation type="submission" date="2025-04" db="UniProtKB">
        <authorList>
            <consortium name="RefSeq"/>
        </authorList>
    </citation>
    <scope>IDENTIFICATION</scope>
    <source>
        <tissue evidence="17">Whole insect</tissue>
    </source>
</reference>
<dbReference type="InterPro" id="IPR001881">
    <property type="entry name" value="EGF-like_Ca-bd_dom"/>
</dbReference>
<dbReference type="PROSITE" id="PS50026">
    <property type="entry name" value="EGF_3"/>
    <property type="match status" value="4"/>
</dbReference>
<dbReference type="PANTHER" id="PTHR24050:SF28">
    <property type="entry name" value="UROMODULIN-LIKE"/>
    <property type="match status" value="1"/>
</dbReference>
<feature type="domain" description="EGF-like" evidence="14">
    <location>
        <begin position="960"/>
        <end position="1002"/>
    </location>
</feature>
<organism evidence="17">
    <name type="scientific">Diabrotica virgifera virgifera</name>
    <name type="common">western corn rootworm</name>
    <dbReference type="NCBI Taxonomy" id="50390"/>
    <lineage>
        <taxon>Eukaryota</taxon>
        <taxon>Metazoa</taxon>
        <taxon>Ecdysozoa</taxon>
        <taxon>Arthropoda</taxon>
        <taxon>Hexapoda</taxon>
        <taxon>Insecta</taxon>
        <taxon>Pterygota</taxon>
        <taxon>Neoptera</taxon>
        <taxon>Endopterygota</taxon>
        <taxon>Coleoptera</taxon>
        <taxon>Polyphaga</taxon>
        <taxon>Cucujiformia</taxon>
        <taxon>Chrysomeloidea</taxon>
        <taxon>Chrysomelidae</taxon>
        <taxon>Galerucinae</taxon>
        <taxon>Diabroticina</taxon>
        <taxon>Diabroticites</taxon>
        <taxon>Diabrotica</taxon>
    </lineage>
</organism>
<keyword evidence="6 13" id="KW-0732">Signal</keyword>
<evidence type="ECO:0000313" key="15">
    <source>
        <dbReference type="EnsemblMetazoa" id="XP_028140289.1"/>
    </source>
</evidence>
<keyword evidence="5 11" id="KW-0245">EGF-like domain</keyword>
<proteinExistence type="inferred from homology"/>
<evidence type="ECO:0000256" key="10">
    <source>
        <dbReference type="ARBA" id="ARBA00023180"/>
    </source>
</evidence>
<dbReference type="GO" id="GO:0071944">
    <property type="term" value="C:cell periphery"/>
    <property type="evidence" value="ECO:0007669"/>
    <property type="project" value="UniProtKB-ARBA"/>
</dbReference>
<dbReference type="Proteomes" id="UP001652700">
    <property type="component" value="Unplaced"/>
</dbReference>
<keyword evidence="9" id="KW-1015">Disulfide bond</keyword>
<dbReference type="FunFam" id="2.10.25.10:FF:000010">
    <property type="entry name" value="Pro-epidermal growth factor"/>
    <property type="match status" value="1"/>
</dbReference>
<dbReference type="InParanoid" id="A0A6P7FUZ9"/>
<keyword evidence="4" id="KW-0272">Extracellular matrix</keyword>
<dbReference type="InterPro" id="IPR055088">
    <property type="entry name" value="Fibulin_C"/>
</dbReference>
<dbReference type="SMART" id="SM00181">
    <property type="entry name" value="EGF"/>
    <property type="match status" value="11"/>
</dbReference>
<feature type="domain" description="EGF-like" evidence="14">
    <location>
        <begin position="834"/>
        <end position="876"/>
    </location>
</feature>
<dbReference type="InterPro" id="IPR009030">
    <property type="entry name" value="Growth_fac_rcpt_cys_sf"/>
</dbReference>
<keyword evidence="8" id="KW-0106">Calcium</keyword>
<feature type="region of interest" description="Disordered" evidence="12">
    <location>
        <begin position="642"/>
        <end position="748"/>
    </location>
</feature>
<keyword evidence="7" id="KW-0677">Repeat</keyword>
<evidence type="ECO:0000256" key="5">
    <source>
        <dbReference type="ARBA" id="ARBA00022536"/>
    </source>
</evidence>
<dbReference type="InterPro" id="IPR018097">
    <property type="entry name" value="EGF_Ca-bd_CS"/>
</dbReference>
<reference evidence="15" key="2">
    <citation type="submission" date="2025-05" db="UniProtKB">
        <authorList>
            <consortium name="EnsemblMetazoa"/>
        </authorList>
    </citation>
    <scope>IDENTIFICATION</scope>
</reference>
<dbReference type="FunFam" id="2.10.25.10:FF:000003">
    <property type="entry name" value="fibrillin-1 isoform X1"/>
    <property type="match status" value="1"/>
</dbReference>
<feature type="signal peptide" evidence="13">
    <location>
        <begin position="1"/>
        <end position="21"/>
    </location>
</feature>
<dbReference type="FunFam" id="2.10.25.10:FF:000038">
    <property type="entry name" value="Fibrillin 2"/>
    <property type="match status" value="1"/>
</dbReference>
<evidence type="ECO:0000256" key="8">
    <source>
        <dbReference type="ARBA" id="ARBA00022837"/>
    </source>
</evidence>
<evidence type="ECO:0000259" key="14">
    <source>
        <dbReference type="PROSITE" id="PS50026"/>
    </source>
</evidence>
<keyword evidence="3" id="KW-0964">Secreted</keyword>
<feature type="compositionally biased region" description="Low complexity" evidence="12">
    <location>
        <begin position="451"/>
        <end position="469"/>
    </location>
</feature>
<evidence type="ECO:0000256" key="4">
    <source>
        <dbReference type="ARBA" id="ARBA00022530"/>
    </source>
</evidence>
<dbReference type="Gene3D" id="2.10.25.10">
    <property type="entry name" value="Laminin"/>
    <property type="match status" value="14"/>
</dbReference>
<evidence type="ECO:0000256" key="3">
    <source>
        <dbReference type="ARBA" id="ARBA00022525"/>
    </source>
</evidence>
<evidence type="ECO:0000256" key="6">
    <source>
        <dbReference type="ARBA" id="ARBA00022729"/>
    </source>
</evidence>
<dbReference type="InterPro" id="IPR000152">
    <property type="entry name" value="EGF-type_Asp/Asn_hydroxyl_site"/>
</dbReference>
<dbReference type="Pfam" id="PF12662">
    <property type="entry name" value="cEGF"/>
    <property type="match status" value="3"/>
</dbReference>
<evidence type="ECO:0000256" key="2">
    <source>
        <dbReference type="ARBA" id="ARBA00006127"/>
    </source>
</evidence>
<evidence type="ECO:0000256" key="1">
    <source>
        <dbReference type="ARBA" id="ARBA00004498"/>
    </source>
</evidence>
<feature type="region of interest" description="Disordered" evidence="12">
    <location>
        <begin position="578"/>
        <end position="608"/>
    </location>
</feature>
<dbReference type="EnsemblMetazoa" id="XM_028284488.2">
    <property type="protein sequence ID" value="XP_028140289.1"/>
    <property type="gene ID" value="LOC114334447"/>
</dbReference>
<sequence>MNKEILILIFCVICANYGISGINIKDRKQCCDLGTNFASSGNDCGNFKPEWAGPRLRSEKACLGTVDMCCKKQIREKDCQMGTIDAVNGVSCSATDGVRKDCCEACQAGIDASRAKDPCSGLGLGAPYDDAFNQCCEDYSKVTSSTASTLSTSTTTTAKPFLDNFDSDSGSIENICDSDVCAQICKPVGDSYKCDCFKGFILMEDGVSCKPEKRVLKKGGRCELFNPCDHDCIDTGTAIKCSCREGYQLSEDNRTCKDIDECALDIHDCSSIDDCINEIGTYSCYDPILDNETIEYENKCPNGYQYNFEKQLCDDIDECQIKLICLPPKVCKNTIGSYTCEAEEDTPLCPPGFHYKAATEACADIDECLTGANDCNKESQFCLNTKGNYTCVDKASRNTCPPGFKMNTAIQQCQDINECEEEENLCAHNEKCVNEPGGHTCVPQDNSGSIPTSKVVPTTRSTTTTTTQPTTTTQRVTCPTGYSYVQDTHLCADINECQVGLHNCAVAERCDNTIGSFHCSRIFGCGTGYTLNSANGLCEDDDECKLGTHNCRELGPNFRCRNTFGSYRCEPTRPFYQHPSPLDKMRPLAPYQPNTPPNTNPTTVQNPKTTLNYRENTAAAHTPDNKNPIYERPFISSKYYTVQTTPSASPTEQSKPSPLDSQDPRMVPVSIAPLDRPQSNNTQYSGTILPIGRFTTHSTSTVTTPRSTYPSTYPTPRIYTANTEDDGTLPYYSPRLTSPRSTPSTTTTTVTYGYPNWPTPENPYYAVLSGQFKKCLPGYRMNYRGQCEDIDECESNPCGRFEKCINYKGRYDCIPPMQCKLGYELNESGDECIDVNECARGIHKCLSTQICKNYVGYYTCECPPGHHLDKITNQCEDLDECKMFRPCRVSSSTCINLKGSFRCDCKEGFQRKSPSECEDVNECDQNPGLCEHNCVNIWGSYRCSCNQGFTLNRDNRTCTDIDECERFKDRRLCIGTCRNVPGSYRCDCPPGYKLGSDGRVCIDIDECQQNVCLSEEVCLNTRGAYKCYSIKCPANYIKDTDHKSRCKRIQSLCDPRDYECLLMPEQYTYQYITLVSNLPLTHGHINLFRIKGPEWYASRAEFTLKLLDVTCPHNIEQVSDMYFKKVHDQFNSMVLYLVKPIAGPQEIKLQIEMRLFQGNVIIGNVVVYIIIVVSEFPF</sequence>
<dbReference type="AlphaFoldDB" id="A0A6P7FUZ9"/>
<dbReference type="FunFam" id="2.10.25.10:FF:000005">
    <property type="entry name" value="Fibrillin 2"/>
    <property type="match status" value="1"/>
</dbReference>
<evidence type="ECO:0000256" key="7">
    <source>
        <dbReference type="ARBA" id="ARBA00022737"/>
    </source>
</evidence>
<dbReference type="InterPro" id="IPR052235">
    <property type="entry name" value="Nephronectin_domain"/>
</dbReference>
<evidence type="ECO:0000256" key="13">
    <source>
        <dbReference type="SAM" id="SignalP"/>
    </source>
</evidence>
<dbReference type="GO" id="GO:0005509">
    <property type="term" value="F:calcium ion binding"/>
    <property type="evidence" value="ECO:0007669"/>
    <property type="project" value="InterPro"/>
</dbReference>
<dbReference type="InterPro" id="IPR026823">
    <property type="entry name" value="cEGF"/>
</dbReference>
<dbReference type="SMART" id="SM00179">
    <property type="entry name" value="EGF_CA"/>
    <property type="match status" value="13"/>
</dbReference>
<dbReference type="PROSITE" id="PS01187">
    <property type="entry name" value="EGF_CA"/>
    <property type="match status" value="4"/>
</dbReference>
<dbReference type="InterPro" id="IPR049883">
    <property type="entry name" value="NOTCH1_EGF-like"/>
</dbReference>
<dbReference type="Pfam" id="PF07645">
    <property type="entry name" value="EGF_CA"/>
    <property type="match status" value="8"/>
</dbReference>
<dbReference type="PANTHER" id="PTHR24050">
    <property type="entry name" value="PA14 DOMAIN-CONTAINING PROTEIN"/>
    <property type="match status" value="1"/>
</dbReference>
<feature type="compositionally biased region" description="Low complexity" evidence="12">
    <location>
        <begin position="693"/>
        <end position="720"/>
    </location>
</feature>
<feature type="domain" description="EGF-like" evidence="14">
    <location>
        <begin position="919"/>
        <end position="959"/>
    </location>
</feature>
<dbReference type="KEGG" id="dvv:114334447"/>
<evidence type="ECO:0000256" key="12">
    <source>
        <dbReference type="SAM" id="MobiDB-lite"/>
    </source>
</evidence>
<dbReference type="SUPFAM" id="SSF57184">
    <property type="entry name" value="Growth factor receptor domain"/>
    <property type="match status" value="4"/>
</dbReference>
<comment type="similarity">
    <text evidence="2">Belongs to the fibulin family.</text>
</comment>
<feature type="region of interest" description="Disordered" evidence="12">
    <location>
        <begin position="448"/>
        <end position="469"/>
    </location>
</feature>
<comment type="subcellular location">
    <subcellularLocation>
        <location evidence="1">Secreted</location>
        <location evidence="1">Extracellular space</location>
        <location evidence="1">Extracellular matrix</location>
    </subcellularLocation>
</comment>
<comment type="caution">
    <text evidence="11">Lacks conserved residue(s) required for the propagation of feature annotation.</text>
</comment>
<dbReference type="Pfam" id="PF22914">
    <property type="entry name" value="Fibulin_C"/>
    <property type="match status" value="1"/>
</dbReference>
<feature type="chain" id="PRO_5028385077" evidence="13">
    <location>
        <begin position="22"/>
        <end position="1178"/>
    </location>
</feature>
<dbReference type="GeneID" id="114334447"/>
<gene>
    <name evidence="17" type="primary">LOC114334447</name>
</gene>
<dbReference type="SUPFAM" id="SSF57196">
    <property type="entry name" value="EGF/Laminin"/>
    <property type="match status" value="2"/>
</dbReference>
<dbReference type="PROSITE" id="PS00010">
    <property type="entry name" value="ASX_HYDROXYL"/>
    <property type="match status" value="4"/>
</dbReference>
<feature type="compositionally biased region" description="Polar residues" evidence="12">
    <location>
        <begin position="677"/>
        <end position="686"/>
    </location>
</feature>
<name>A0A6P7FUZ9_DIAVI</name>
<keyword evidence="16" id="KW-1185">Reference proteome</keyword>
<accession>A0A6P7FUZ9</accession>
<dbReference type="PROSITE" id="PS01186">
    <property type="entry name" value="EGF_2"/>
    <property type="match status" value="4"/>
</dbReference>
<dbReference type="FunFam" id="2.10.25.10:FF:000037">
    <property type="entry name" value="Signal peptide, CUB domain and EGF-like domain-containing 2"/>
    <property type="match status" value="1"/>
</dbReference>
<evidence type="ECO:0000313" key="16">
    <source>
        <dbReference type="Proteomes" id="UP001652700"/>
    </source>
</evidence>
<dbReference type="InterPro" id="IPR000742">
    <property type="entry name" value="EGF"/>
</dbReference>
<feature type="compositionally biased region" description="Low complexity" evidence="12">
    <location>
        <begin position="733"/>
        <end position="748"/>
    </location>
</feature>
<dbReference type="CDD" id="cd00054">
    <property type="entry name" value="EGF_CA"/>
    <property type="match status" value="4"/>
</dbReference>
<keyword evidence="10" id="KW-0325">Glycoprotein</keyword>